<organism evidence="1 2">
    <name type="scientific">Mangrovibacter phragmitis</name>
    <dbReference type="NCBI Taxonomy" id="1691903"/>
    <lineage>
        <taxon>Bacteria</taxon>
        <taxon>Pseudomonadati</taxon>
        <taxon>Pseudomonadota</taxon>
        <taxon>Gammaproteobacteria</taxon>
        <taxon>Enterobacterales</taxon>
        <taxon>Enterobacteriaceae</taxon>
        <taxon>Mangrovibacter</taxon>
    </lineage>
</organism>
<evidence type="ECO:0000313" key="1">
    <source>
        <dbReference type="EMBL" id="OAT75824.1"/>
    </source>
</evidence>
<sequence length="117" mass="13475">MSDDEIQNTYLTGKAFQGDRSRAEIKKTLEQKIAGAQNKLNYLKAKEKRDSKKENTRQKIILGAEVAKVLNCDISEVDKQLLFGLLLEVPSLHTHDIERYKVNGQIYIEKVLKKFRP</sequence>
<gene>
    <name evidence="1" type="ORF">A9B99_13510</name>
</gene>
<accession>A0A1B7L0G5</accession>
<evidence type="ECO:0000313" key="2">
    <source>
        <dbReference type="Proteomes" id="UP000078225"/>
    </source>
</evidence>
<comment type="caution">
    <text evidence="1">The sequence shown here is derived from an EMBL/GenBank/DDBJ whole genome shotgun (WGS) entry which is preliminary data.</text>
</comment>
<dbReference type="AlphaFoldDB" id="A0A1B7L0G5"/>
<dbReference type="Proteomes" id="UP000078225">
    <property type="component" value="Unassembled WGS sequence"/>
</dbReference>
<protein>
    <submittedName>
        <fullName evidence="1">Plasmid stabilization protein</fullName>
    </submittedName>
</protein>
<proteinExistence type="predicted"/>
<dbReference type="OrthoDB" id="6624345at2"/>
<dbReference type="STRING" id="1691903.A9B99_13510"/>
<keyword evidence="2" id="KW-1185">Reference proteome</keyword>
<reference evidence="2" key="1">
    <citation type="submission" date="2016-05" db="EMBL/GenBank/DDBJ databases">
        <authorList>
            <person name="Behera P."/>
            <person name="Vaishampayan P."/>
            <person name="Singh N."/>
            <person name="Raina V."/>
            <person name="Suar M."/>
            <person name="Pattnaik A."/>
            <person name="Rastogi G."/>
        </authorList>
    </citation>
    <scope>NUCLEOTIDE SEQUENCE [LARGE SCALE GENOMIC DNA]</scope>
    <source>
        <strain evidence="2">MP23</strain>
    </source>
</reference>
<dbReference type="Pfam" id="PF06412">
    <property type="entry name" value="TraD"/>
    <property type="match status" value="1"/>
</dbReference>
<dbReference type="RefSeq" id="WP_064600084.1">
    <property type="nucleotide sequence ID" value="NZ_LYRP01000043.1"/>
</dbReference>
<dbReference type="EMBL" id="LYRP01000043">
    <property type="protein sequence ID" value="OAT75824.1"/>
    <property type="molecule type" value="Genomic_DNA"/>
</dbReference>
<dbReference type="InterPro" id="IPR009444">
    <property type="entry name" value="Conjugal_tfr_TraD_a-type"/>
</dbReference>
<name>A0A1B7L0G5_9ENTR</name>